<organism evidence="1 2">
    <name type="scientific">Xenorhabdus doucetiae</name>
    <dbReference type="NCBI Taxonomy" id="351671"/>
    <lineage>
        <taxon>Bacteria</taxon>
        <taxon>Pseudomonadati</taxon>
        <taxon>Pseudomonadota</taxon>
        <taxon>Gammaproteobacteria</taxon>
        <taxon>Enterobacterales</taxon>
        <taxon>Morganellaceae</taxon>
        <taxon>Xenorhabdus</taxon>
    </lineage>
</organism>
<dbReference type="RefSeq" id="WP_231854458.1">
    <property type="nucleotide sequence ID" value="NZ_CAWMED010000001.1"/>
</dbReference>
<proteinExistence type="predicted"/>
<evidence type="ECO:0000313" key="2">
    <source>
        <dbReference type="Proteomes" id="UP000324170"/>
    </source>
</evidence>
<name>A0ABY3NVU7_9GAMM</name>
<keyword evidence="2" id="KW-1185">Reference proteome</keyword>
<protein>
    <submittedName>
        <fullName evidence="1">Uncharacterized protein</fullName>
    </submittedName>
</protein>
<comment type="caution">
    <text evidence="1">The sequence shown here is derived from an EMBL/GenBank/DDBJ whole genome shotgun (WGS) entry which is preliminary data.</text>
</comment>
<dbReference type="EMBL" id="VNHN01000003">
    <property type="protein sequence ID" value="TYP16529.1"/>
    <property type="molecule type" value="Genomic_DNA"/>
</dbReference>
<accession>A0ABY3NVU7</accession>
<dbReference type="Proteomes" id="UP000324170">
    <property type="component" value="Unassembled WGS sequence"/>
</dbReference>
<gene>
    <name evidence="1" type="ORF">LY16_00387</name>
</gene>
<sequence>MIKQPQDTITFPRGWFLLIKGERPFYCDNGCTVDDFTIAENLIGYNKKNGIYFKFSYESTEISGCDPQPGIYILIIRKYNYDHNSRHYGCCVHTEVKQTQCPKEFKKIITDMVKMAEEQTTFEEIKPPKIQGGKCTPQLHQCIN</sequence>
<evidence type="ECO:0000313" key="1">
    <source>
        <dbReference type="EMBL" id="TYP16529.1"/>
    </source>
</evidence>
<reference evidence="1 2" key="1">
    <citation type="submission" date="2019-07" db="EMBL/GenBank/DDBJ databases">
        <title>Genomic Encyclopedia of Type Strains, Phase I: the one thousand microbial genomes (KMG-I) project.</title>
        <authorList>
            <person name="Kyrpides N."/>
        </authorList>
    </citation>
    <scope>NUCLEOTIDE SEQUENCE [LARGE SCALE GENOMIC DNA]</scope>
    <source>
        <strain evidence="1 2">DSM 17909</strain>
    </source>
</reference>